<feature type="signal peptide" evidence="3">
    <location>
        <begin position="1"/>
        <end position="24"/>
    </location>
</feature>
<proteinExistence type="inferred from homology"/>
<dbReference type="Proteomes" id="UP000046155">
    <property type="component" value="Unassembled WGS sequence"/>
</dbReference>
<name>A0A0B7MEJ7_9FIRM</name>
<dbReference type="RefSeq" id="WP_044665065.1">
    <property type="nucleotide sequence ID" value="NZ_CDRZ01000230.1"/>
</dbReference>
<dbReference type="PROSITE" id="PS51257">
    <property type="entry name" value="PROKAR_LIPOPROTEIN"/>
    <property type="match status" value="1"/>
</dbReference>
<dbReference type="AlphaFoldDB" id="A0A0B7MEJ7"/>
<evidence type="ECO:0000256" key="2">
    <source>
        <dbReference type="ARBA" id="ARBA00022729"/>
    </source>
</evidence>
<reference evidence="6" key="1">
    <citation type="submission" date="2015-01" db="EMBL/GenBank/DDBJ databases">
        <authorList>
            <person name="Manzoor Shahid"/>
            <person name="Zubair Saima"/>
        </authorList>
    </citation>
    <scope>NUCLEOTIDE SEQUENCE [LARGE SCALE GENOMIC DNA]</scope>
    <source>
        <strain evidence="6">Sp3</strain>
    </source>
</reference>
<accession>A0A0B7MEJ7</accession>
<evidence type="ECO:0000259" key="4">
    <source>
        <dbReference type="Pfam" id="PF13458"/>
    </source>
</evidence>
<dbReference type="SUPFAM" id="SSF53822">
    <property type="entry name" value="Periplasmic binding protein-like I"/>
    <property type="match status" value="1"/>
</dbReference>
<evidence type="ECO:0000256" key="1">
    <source>
        <dbReference type="ARBA" id="ARBA00010062"/>
    </source>
</evidence>
<evidence type="ECO:0000313" key="6">
    <source>
        <dbReference type="Proteomes" id="UP000046155"/>
    </source>
</evidence>
<dbReference type="Pfam" id="PF13458">
    <property type="entry name" value="Peripla_BP_6"/>
    <property type="match status" value="1"/>
</dbReference>
<protein>
    <submittedName>
        <fullName evidence="5">ABC-type branched-chain amino acid transport system, periplasmic component</fullName>
    </submittedName>
</protein>
<evidence type="ECO:0000313" key="5">
    <source>
        <dbReference type="EMBL" id="CEO89014.1"/>
    </source>
</evidence>
<sequence>MKKTIKLRKLVVLLVVITMLSTIAFGCKSDDTDDENVLTVGVLGPMTGPGAHVGEQFKAVCEMEFEKIDYKVGPYKIKLKYIDDESNPEKATRTYEEAIVKDKIQCGILGWNSEVSLAVMDVVAKYQIPHFYSLSTTKVINEKALSDPDKYKVYVAKWWASPGKTMMGYAEAINLAIENGTWSPNKKVLGVYGVDNDWGRDFGEEAIKVFKDYGWEIVGPEFTPMGETDFYPLLKKFKDNGATLLIGTCADPAAVSSFCKQADELGVPAIRILDGLGWFGDWYQLTGDSANYVLDLIPQWTKPEAKEFRDNFKDRFGYEPGPSNAGLAYDAVCFFIENLQDCYDKYGKLDKETLLKYATEEVQTGKVSFTNGILMDEYVFTDETWPDPEVGVTKYFIPVIQYFEGKGTVIWPEEYKQADIVVPDYAK</sequence>
<evidence type="ECO:0000256" key="3">
    <source>
        <dbReference type="SAM" id="SignalP"/>
    </source>
</evidence>
<feature type="chain" id="PRO_5039320155" evidence="3">
    <location>
        <begin position="25"/>
        <end position="427"/>
    </location>
</feature>
<dbReference type="PANTHER" id="PTHR30483:SF6">
    <property type="entry name" value="PERIPLASMIC BINDING PROTEIN OF ABC TRANSPORTER FOR NATURAL AMINO ACIDS"/>
    <property type="match status" value="1"/>
</dbReference>
<dbReference type="InterPro" id="IPR028082">
    <property type="entry name" value="Peripla_BP_I"/>
</dbReference>
<dbReference type="Gene3D" id="3.40.50.2300">
    <property type="match status" value="2"/>
</dbReference>
<dbReference type="InterPro" id="IPR051010">
    <property type="entry name" value="BCAA_transport"/>
</dbReference>
<organism evidence="5 6">
    <name type="scientific">Syntrophaceticus schinkii</name>
    <dbReference type="NCBI Taxonomy" id="499207"/>
    <lineage>
        <taxon>Bacteria</taxon>
        <taxon>Bacillati</taxon>
        <taxon>Bacillota</taxon>
        <taxon>Clostridia</taxon>
        <taxon>Thermoanaerobacterales</taxon>
        <taxon>Thermoanaerobacterales Family III. Incertae Sedis</taxon>
        <taxon>Syntrophaceticus</taxon>
    </lineage>
</organism>
<dbReference type="InterPro" id="IPR028081">
    <property type="entry name" value="Leu-bd"/>
</dbReference>
<keyword evidence="2 3" id="KW-0732">Signal</keyword>
<feature type="domain" description="Leucine-binding protein" evidence="4">
    <location>
        <begin position="38"/>
        <end position="356"/>
    </location>
</feature>
<gene>
    <name evidence="5" type="ORF">SSCH_340010</name>
</gene>
<dbReference type="EMBL" id="CDRZ01000230">
    <property type="protein sequence ID" value="CEO89014.1"/>
    <property type="molecule type" value="Genomic_DNA"/>
</dbReference>
<dbReference type="PANTHER" id="PTHR30483">
    <property type="entry name" value="LEUCINE-SPECIFIC-BINDING PROTEIN"/>
    <property type="match status" value="1"/>
</dbReference>
<keyword evidence="6" id="KW-1185">Reference proteome</keyword>
<comment type="similarity">
    <text evidence="1">Belongs to the leucine-binding protein family.</text>
</comment>